<evidence type="ECO:0000313" key="2">
    <source>
        <dbReference type="EMBL" id="GAA2267274.1"/>
    </source>
</evidence>
<comment type="caution">
    <text evidence="2">The sequence shown here is derived from an EMBL/GenBank/DDBJ whole genome shotgun (WGS) entry which is preliminary data.</text>
</comment>
<evidence type="ECO:0000256" key="1">
    <source>
        <dbReference type="SAM" id="MobiDB-lite"/>
    </source>
</evidence>
<protein>
    <submittedName>
        <fullName evidence="2">Uncharacterized protein</fullName>
    </submittedName>
</protein>
<name>A0ABN3EQY1_9ACTN</name>
<dbReference type="Proteomes" id="UP001500305">
    <property type="component" value="Unassembled WGS sequence"/>
</dbReference>
<dbReference type="RefSeq" id="WP_344639710.1">
    <property type="nucleotide sequence ID" value="NZ_BAAATR010000034.1"/>
</dbReference>
<feature type="compositionally biased region" description="Basic and acidic residues" evidence="1">
    <location>
        <begin position="156"/>
        <end position="165"/>
    </location>
</feature>
<sequence>MAVNTHYNVTHSCGHEVEHDLTSRPADRRAGYARWLAGRDCTDCWHAQREGNRDEERAAWIAARRAEEQEAAAAWAEQYGMPPLSGPATILAWGERCRHQLVTTAYQKLVTEGDLTEEQWQEIEDRARTVDRAGWWVDQREAAPGDLPELLDAATDADRSTENPF</sequence>
<organism evidence="2 3">
    <name type="scientific">Kitasatospora cystarginea</name>
    <dbReference type="NCBI Taxonomy" id="58350"/>
    <lineage>
        <taxon>Bacteria</taxon>
        <taxon>Bacillati</taxon>
        <taxon>Actinomycetota</taxon>
        <taxon>Actinomycetes</taxon>
        <taxon>Kitasatosporales</taxon>
        <taxon>Streptomycetaceae</taxon>
        <taxon>Kitasatospora</taxon>
    </lineage>
</organism>
<dbReference type="EMBL" id="BAAATR010000034">
    <property type="protein sequence ID" value="GAA2267274.1"/>
    <property type="molecule type" value="Genomic_DNA"/>
</dbReference>
<reference evidence="2 3" key="1">
    <citation type="journal article" date="2019" name="Int. J. Syst. Evol. Microbiol.">
        <title>The Global Catalogue of Microorganisms (GCM) 10K type strain sequencing project: providing services to taxonomists for standard genome sequencing and annotation.</title>
        <authorList>
            <consortium name="The Broad Institute Genomics Platform"/>
            <consortium name="The Broad Institute Genome Sequencing Center for Infectious Disease"/>
            <person name="Wu L."/>
            <person name="Ma J."/>
        </authorList>
    </citation>
    <scope>NUCLEOTIDE SEQUENCE [LARGE SCALE GENOMIC DNA]</scope>
    <source>
        <strain evidence="2 3">JCM 7356</strain>
    </source>
</reference>
<accession>A0ABN3EQY1</accession>
<feature type="region of interest" description="Disordered" evidence="1">
    <location>
        <begin position="144"/>
        <end position="165"/>
    </location>
</feature>
<gene>
    <name evidence="2" type="ORF">GCM10010430_60590</name>
</gene>
<evidence type="ECO:0000313" key="3">
    <source>
        <dbReference type="Proteomes" id="UP001500305"/>
    </source>
</evidence>
<keyword evidence="3" id="KW-1185">Reference proteome</keyword>
<proteinExistence type="predicted"/>